<protein>
    <submittedName>
        <fullName evidence="1">Uncharacterized protein</fullName>
    </submittedName>
</protein>
<comment type="caution">
    <text evidence="1">The sequence shown here is derived from an EMBL/GenBank/DDBJ whole genome shotgun (WGS) entry which is preliminary data.</text>
</comment>
<evidence type="ECO:0000313" key="2">
    <source>
        <dbReference type="Proteomes" id="UP000827092"/>
    </source>
</evidence>
<accession>A0AAV6TII5</accession>
<dbReference type="AlphaFoldDB" id="A0AAV6TII5"/>
<sequence>INQTLLHVLRHATKVCGSSRSMKYLDVKIIG</sequence>
<reference evidence="1 2" key="1">
    <citation type="journal article" date="2022" name="Nat. Ecol. Evol.">
        <title>A masculinizing supergene underlies an exaggerated male reproductive morph in a spider.</title>
        <authorList>
            <person name="Hendrickx F."/>
            <person name="De Corte Z."/>
            <person name="Sonet G."/>
            <person name="Van Belleghem S.M."/>
            <person name="Kostlbacher S."/>
            <person name="Vangestel C."/>
        </authorList>
    </citation>
    <scope>NUCLEOTIDE SEQUENCE [LARGE SCALE GENOMIC DNA]</scope>
    <source>
        <strain evidence="1">W744_W776</strain>
    </source>
</reference>
<proteinExistence type="predicted"/>
<feature type="non-terminal residue" evidence="1">
    <location>
        <position position="1"/>
    </location>
</feature>
<gene>
    <name evidence="1" type="ORF">JTE90_023758</name>
</gene>
<dbReference type="EMBL" id="JAFNEN010003744">
    <property type="protein sequence ID" value="KAG8171639.1"/>
    <property type="molecule type" value="Genomic_DNA"/>
</dbReference>
<evidence type="ECO:0000313" key="1">
    <source>
        <dbReference type="EMBL" id="KAG8171639.1"/>
    </source>
</evidence>
<keyword evidence="2" id="KW-1185">Reference proteome</keyword>
<dbReference type="Proteomes" id="UP000827092">
    <property type="component" value="Unassembled WGS sequence"/>
</dbReference>
<name>A0AAV6TII5_9ARAC</name>
<organism evidence="1 2">
    <name type="scientific">Oedothorax gibbosus</name>
    <dbReference type="NCBI Taxonomy" id="931172"/>
    <lineage>
        <taxon>Eukaryota</taxon>
        <taxon>Metazoa</taxon>
        <taxon>Ecdysozoa</taxon>
        <taxon>Arthropoda</taxon>
        <taxon>Chelicerata</taxon>
        <taxon>Arachnida</taxon>
        <taxon>Araneae</taxon>
        <taxon>Araneomorphae</taxon>
        <taxon>Entelegynae</taxon>
        <taxon>Araneoidea</taxon>
        <taxon>Linyphiidae</taxon>
        <taxon>Erigoninae</taxon>
        <taxon>Oedothorax</taxon>
    </lineage>
</organism>